<organism evidence="1 2">
    <name type="scientific">Dreissena polymorpha</name>
    <name type="common">Zebra mussel</name>
    <name type="synonym">Mytilus polymorpha</name>
    <dbReference type="NCBI Taxonomy" id="45954"/>
    <lineage>
        <taxon>Eukaryota</taxon>
        <taxon>Metazoa</taxon>
        <taxon>Spiralia</taxon>
        <taxon>Lophotrochozoa</taxon>
        <taxon>Mollusca</taxon>
        <taxon>Bivalvia</taxon>
        <taxon>Autobranchia</taxon>
        <taxon>Heteroconchia</taxon>
        <taxon>Euheterodonta</taxon>
        <taxon>Imparidentia</taxon>
        <taxon>Neoheterodontei</taxon>
        <taxon>Myida</taxon>
        <taxon>Dreissenoidea</taxon>
        <taxon>Dreissenidae</taxon>
        <taxon>Dreissena</taxon>
    </lineage>
</organism>
<evidence type="ECO:0000313" key="1">
    <source>
        <dbReference type="EMBL" id="KAH3881612.1"/>
    </source>
</evidence>
<dbReference type="Proteomes" id="UP000828390">
    <property type="component" value="Unassembled WGS sequence"/>
</dbReference>
<evidence type="ECO:0000313" key="2">
    <source>
        <dbReference type="Proteomes" id="UP000828390"/>
    </source>
</evidence>
<sequence length="69" mass="7649">MFTGVCCVQASEDPSRERRSVAESLLFWKKYDIAISNDGTNFGSPVSMIVFDSVCQEVLDLGEVTLKVE</sequence>
<dbReference type="AlphaFoldDB" id="A0A9D4RWX9"/>
<reference evidence="1" key="2">
    <citation type="submission" date="2020-11" db="EMBL/GenBank/DDBJ databases">
        <authorList>
            <person name="McCartney M.A."/>
            <person name="Auch B."/>
            <person name="Kono T."/>
            <person name="Mallez S."/>
            <person name="Becker A."/>
            <person name="Gohl D.M."/>
            <person name="Silverstein K.A.T."/>
            <person name="Koren S."/>
            <person name="Bechman K.B."/>
            <person name="Herman A."/>
            <person name="Abrahante J.E."/>
            <person name="Garbe J."/>
        </authorList>
    </citation>
    <scope>NUCLEOTIDE SEQUENCE</scope>
    <source>
        <strain evidence="1">Duluth1</strain>
        <tissue evidence="1">Whole animal</tissue>
    </source>
</reference>
<proteinExistence type="predicted"/>
<gene>
    <name evidence="1" type="ORF">DPMN_005538</name>
</gene>
<accession>A0A9D4RWX9</accession>
<keyword evidence="2" id="KW-1185">Reference proteome</keyword>
<reference evidence="1" key="1">
    <citation type="journal article" date="2019" name="bioRxiv">
        <title>The Genome of the Zebra Mussel, Dreissena polymorpha: A Resource for Invasive Species Research.</title>
        <authorList>
            <person name="McCartney M.A."/>
            <person name="Auch B."/>
            <person name="Kono T."/>
            <person name="Mallez S."/>
            <person name="Zhang Y."/>
            <person name="Obille A."/>
            <person name="Becker A."/>
            <person name="Abrahante J.E."/>
            <person name="Garbe J."/>
            <person name="Badalamenti J.P."/>
            <person name="Herman A."/>
            <person name="Mangelson H."/>
            <person name="Liachko I."/>
            <person name="Sullivan S."/>
            <person name="Sone E.D."/>
            <person name="Koren S."/>
            <person name="Silverstein K.A.T."/>
            <person name="Beckman K.B."/>
            <person name="Gohl D.M."/>
        </authorList>
    </citation>
    <scope>NUCLEOTIDE SEQUENCE</scope>
    <source>
        <strain evidence="1">Duluth1</strain>
        <tissue evidence="1">Whole animal</tissue>
    </source>
</reference>
<comment type="caution">
    <text evidence="1">The sequence shown here is derived from an EMBL/GenBank/DDBJ whole genome shotgun (WGS) entry which is preliminary data.</text>
</comment>
<dbReference type="EMBL" id="JAIWYP010000001">
    <property type="protein sequence ID" value="KAH3881612.1"/>
    <property type="molecule type" value="Genomic_DNA"/>
</dbReference>
<protein>
    <submittedName>
        <fullName evidence="1">Uncharacterized protein</fullName>
    </submittedName>
</protein>
<name>A0A9D4RWX9_DREPO</name>